<dbReference type="InterPro" id="IPR011990">
    <property type="entry name" value="TPR-like_helical_dom_sf"/>
</dbReference>
<dbReference type="PROSITE" id="PS50005">
    <property type="entry name" value="TPR"/>
    <property type="match status" value="4"/>
</dbReference>
<comment type="caution">
    <text evidence="4">The sequence shown here is derived from an EMBL/GenBank/DDBJ whole genome shotgun (WGS) entry which is preliminary data.</text>
</comment>
<evidence type="ECO:0000256" key="3">
    <source>
        <dbReference type="PROSITE-ProRule" id="PRU00339"/>
    </source>
</evidence>
<dbReference type="SMART" id="SM00028">
    <property type="entry name" value="TPR"/>
    <property type="match status" value="7"/>
</dbReference>
<dbReference type="PANTHER" id="PTHR44858:SF1">
    <property type="entry name" value="UDP-N-ACETYLGLUCOSAMINE--PEPTIDE N-ACETYLGLUCOSAMINYLTRANSFERASE SPINDLY-RELATED"/>
    <property type="match status" value="1"/>
</dbReference>
<evidence type="ECO:0000256" key="1">
    <source>
        <dbReference type="ARBA" id="ARBA00022737"/>
    </source>
</evidence>
<evidence type="ECO:0000313" key="5">
    <source>
        <dbReference type="Proteomes" id="UP000031549"/>
    </source>
</evidence>
<dbReference type="Gene3D" id="1.25.40.10">
    <property type="entry name" value="Tetratricopeptide repeat domain"/>
    <property type="match status" value="4"/>
</dbReference>
<dbReference type="SUPFAM" id="SSF48452">
    <property type="entry name" value="TPR-like"/>
    <property type="match status" value="1"/>
</dbReference>
<dbReference type="SUPFAM" id="SSF48439">
    <property type="entry name" value="Protein prenylyltransferase"/>
    <property type="match status" value="1"/>
</dbReference>
<organism evidence="4 5">
    <name type="scientific">Hassallia byssoidea VB512170</name>
    <dbReference type="NCBI Taxonomy" id="1304833"/>
    <lineage>
        <taxon>Bacteria</taxon>
        <taxon>Bacillati</taxon>
        <taxon>Cyanobacteriota</taxon>
        <taxon>Cyanophyceae</taxon>
        <taxon>Nostocales</taxon>
        <taxon>Tolypothrichaceae</taxon>
        <taxon>Hassallia</taxon>
    </lineage>
</organism>
<evidence type="ECO:0000256" key="2">
    <source>
        <dbReference type="ARBA" id="ARBA00022803"/>
    </source>
</evidence>
<name>A0A846HHR8_9CYAN</name>
<dbReference type="Pfam" id="PF13424">
    <property type="entry name" value="TPR_12"/>
    <property type="match status" value="1"/>
</dbReference>
<dbReference type="Pfam" id="PF13432">
    <property type="entry name" value="TPR_16"/>
    <property type="match status" value="1"/>
</dbReference>
<sequence>MEWQHNMPTQPLNWAGQVILLEAEPGQSRRDRLQQCLHQAQDCGASTWLLSCDRDLGGPWAGLKDLLNDLIPKIQAEAPDLLIKHDYELASVLPGLGQTISVRNPTLTDTAPKNERVRNYPADRAFRIVHGLIDLLAAWHQRFDSSPWVIACDRFDHAGALARRFFVELMRRRGQQLHLTLLVATDPINSEAVVGQFDPKYLGQCVRLNLHPDPPTSVNQQEITRLAEELEHKVGEDAIELEIHLPELIRYYQLSNQPEKALKYQLHACSIYPKRGFYEDGLVYCEAALPKLERYCPDDIEKHWIIYFKAYNCYAALGKPLQALEVMETAITKLDAPEYLYHCCYMMAMLYARFLPERDLSKAEAYLDRGLEELARADIPQHTKLFQTAFNRNGLALVRQRQGRSHEAMEICQSCFEQLNAHLKPDEHLLHRSVLLYNIAQVYAAIGSHEEAISYLTAAMAMDPNYSEYYNDRGNLYFKLGRFQDALRDYLKAIELSPPYWEVWSNLGQCYRSLSKITGAVNAFSTAIDLDPNQFSALLARAEVFEMLEQPDAALADYNAALALDANQPLALANRAILHYDAGCYEEALADLERAIALSPETADLYQNRAVALTSLGRFPEAARDLKTYLQLCPFAEDRPEVESQLLVLLS</sequence>
<feature type="repeat" description="TPR" evidence="3">
    <location>
        <begin position="569"/>
        <end position="602"/>
    </location>
</feature>
<reference evidence="4 5" key="1">
    <citation type="journal article" date="2015" name="Genome Announc.">
        <title>Draft Genome Sequence of Cyanobacterium Hassallia byssoidea Strain VB512170, Isolated from Monuments in India.</title>
        <authorList>
            <person name="Singh D."/>
            <person name="Chandrababunaidu M.M."/>
            <person name="Panda A."/>
            <person name="Sen D."/>
            <person name="Bhattacharyya S."/>
            <person name="Adhikary S.P."/>
            <person name="Tripathy S."/>
        </authorList>
    </citation>
    <scope>NUCLEOTIDE SEQUENCE [LARGE SCALE GENOMIC DNA]</scope>
    <source>
        <strain evidence="4 5">VB512170</strain>
    </source>
</reference>
<accession>A0A846HHR8</accession>
<dbReference type="Proteomes" id="UP000031549">
    <property type="component" value="Unassembled WGS sequence"/>
</dbReference>
<feature type="repeat" description="TPR" evidence="3">
    <location>
        <begin position="501"/>
        <end position="534"/>
    </location>
</feature>
<dbReference type="PANTHER" id="PTHR44858">
    <property type="entry name" value="TETRATRICOPEPTIDE REPEAT PROTEIN 6"/>
    <property type="match status" value="1"/>
</dbReference>
<keyword evidence="5" id="KW-1185">Reference proteome</keyword>
<dbReference type="PROSITE" id="PS50293">
    <property type="entry name" value="TPR_REGION"/>
    <property type="match status" value="1"/>
</dbReference>
<dbReference type="EMBL" id="JTCM02000099">
    <property type="protein sequence ID" value="NEU76204.1"/>
    <property type="molecule type" value="Genomic_DNA"/>
</dbReference>
<dbReference type="InterPro" id="IPR050498">
    <property type="entry name" value="Ycf3"/>
</dbReference>
<gene>
    <name evidence="4" type="ORF">PI95_027680</name>
</gene>
<keyword evidence="2 3" id="KW-0802">TPR repeat</keyword>
<feature type="repeat" description="TPR" evidence="3">
    <location>
        <begin position="433"/>
        <end position="466"/>
    </location>
</feature>
<feature type="repeat" description="TPR" evidence="3">
    <location>
        <begin position="467"/>
        <end position="500"/>
    </location>
</feature>
<proteinExistence type="predicted"/>
<dbReference type="InterPro" id="IPR019734">
    <property type="entry name" value="TPR_rpt"/>
</dbReference>
<keyword evidence="1" id="KW-0677">Repeat</keyword>
<dbReference type="Pfam" id="PF13371">
    <property type="entry name" value="TPR_9"/>
    <property type="match status" value="1"/>
</dbReference>
<protein>
    <submittedName>
        <fullName evidence="4">Tetratricopeptide repeat protein</fullName>
    </submittedName>
</protein>
<dbReference type="Pfam" id="PF00515">
    <property type="entry name" value="TPR_1"/>
    <property type="match status" value="1"/>
</dbReference>
<evidence type="ECO:0000313" key="4">
    <source>
        <dbReference type="EMBL" id="NEU76204.1"/>
    </source>
</evidence>
<dbReference type="AlphaFoldDB" id="A0A846HHR8"/>